<organism evidence="1 2">
    <name type="scientific">Kickxella alabastrina</name>
    <dbReference type="NCBI Taxonomy" id="61397"/>
    <lineage>
        <taxon>Eukaryota</taxon>
        <taxon>Fungi</taxon>
        <taxon>Fungi incertae sedis</taxon>
        <taxon>Zoopagomycota</taxon>
        <taxon>Kickxellomycotina</taxon>
        <taxon>Kickxellomycetes</taxon>
        <taxon>Kickxellales</taxon>
        <taxon>Kickxellaceae</taxon>
        <taxon>Kickxella</taxon>
    </lineage>
</organism>
<sequence length="311" mass="33232">MMSGSPASSTSILVTAPWLRDNLGRVKVLDCSWHLPTANRSAKHEFARAHIPGARFFDIDTIKDLTRPDLPHMLPQPAFFASAMDKFGIDNHDHVVVYDSAGVGPACRVFWTFHAMGHDNVSVLDGGLPAWTAQGGETEAGPETAETSHTTHSYVAHPDQRIVCNYADVIGAIEELKASAGAHGRQIIDARPHARFTGAAPEFRPGLSSGHMPMALSVPSSEMTITTDASPAVLKRPADIRAAFEAAGVDLKRPIIASCGSGVTAAVLYFALLNAGVDRSALTLFDGSWTEYALNPHSEIIIDTPTKSNSN</sequence>
<gene>
    <name evidence="1" type="ORF">LPJ66_006398</name>
</gene>
<evidence type="ECO:0000313" key="1">
    <source>
        <dbReference type="EMBL" id="KAJ1892343.1"/>
    </source>
</evidence>
<dbReference type="Proteomes" id="UP001150581">
    <property type="component" value="Unassembled WGS sequence"/>
</dbReference>
<name>A0ACC1IE47_9FUNG</name>
<proteinExistence type="predicted"/>
<reference evidence="1" key="1">
    <citation type="submission" date="2022-07" db="EMBL/GenBank/DDBJ databases">
        <title>Phylogenomic reconstructions and comparative analyses of Kickxellomycotina fungi.</title>
        <authorList>
            <person name="Reynolds N.K."/>
            <person name="Stajich J.E."/>
            <person name="Barry K."/>
            <person name="Grigoriev I.V."/>
            <person name="Crous P."/>
            <person name="Smith M.E."/>
        </authorList>
    </citation>
    <scope>NUCLEOTIDE SEQUENCE</scope>
    <source>
        <strain evidence="1">Benny 63K</strain>
    </source>
</reference>
<protein>
    <submittedName>
        <fullName evidence="1">Uncharacterized protein</fullName>
    </submittedName>
</protein>
<keyword evidence="2" id="KW-1185">Reference proteome</keyword>
<evidence type="ECO:0000313" key="2">
    <source>
        <dbReference type="Proteomes" id="UP001150581"/>
    </source>
</evidence>
<comment type="caution">
    <text evidence="1">The sequence shown here is derived from an EMBL/GenBank/DDBJ whole genome shotgun (WGS) entry which is preliminary data.</text>
</comment>
<accession>A0ACC1IE47</accession>
<dbReference type="EMBL" id="JANBPG010001010">
    <property type="protein sequence ID" value="KAJ1892343.1"/>
    <property type="molecule type" value="Genomic_DNA"/>
</dbReference>